<feature type="compositionally biased region" description="Low complexity" evidence="1">
    <location>
        <begin position="629"/>
        <end position="644"/>
    </location>
</feature>
<evidence type="ECO:0008006" key="4">
    <source>
        <dbReference type="Google" id="ProtNLM"/>
    </source>
</evidence>
<feature type="compositionally biased region" description="Basic and acidic residues" evidence="1">
    <location>
        <begin position="540"/>
        <end position="554"/>
    </location>
</feature>
<reference evidence="2" key="1">
    <citation type="submission" date="2023-10" db="EMBL/GenBank/DDBJ databases">
        <title>Genome assemblies of two species of porcelain crab, Petrolisthes cinctipes and Petrolisthes manimaculis (Anomura: Porcellanidae).</title>
        <authorList>
            <person name="Angst P."/>
        </authorList>
    </citation>
    <scope>NUCLEOTIDE SEQUENCE</scope>
    <source>
        <strain evidence="2">PB745_01</strain>
        <tissue evidence="2">Gill</tissue>
    </source>
</reference>
<dbReference type="GO" id="GO:0005634">
    <property type="term" value="C:nucleus"/>
    <property type="evidence" value="ECO:0007669"/>
    <property type="project" value="TreeGrafter"/>
</dbReference>
<feature type="compositionally biased region" description="Basic and acidic residues" evidence="1">
    <location>
        <begin position="699"/>
        <end position="709"/>
    </location>
</feature>
<dbReference type="GO" id="GO:0030490">
    <property type="term" value="P:maturation of SSU-rRNA"/>
    <property type="evidence" value="ECO:0007669"/>
    <property type="project" value="TreeGrafter"/>
</dbReference>
<feature type="region of interest" description="Disordered" evidence="1">
    <location>
        <begin position="380"/>
        <end position="740"/>
    </location>
</feature>
<evidence type="ECO:0000313" key="3">
    <source>
        <dbReference type="Proteomes" id="UP001286313"/>
    </source>
</evidence>
<dbReference type="InterPro" id="IPR037393">
    <property type="entry name" value="Bud22/SRFB1"/>
</dbReference>
<comment type="caution">
    <text evidence="2">The sequence shown here is derived from an EMBL/GenBank/DDBJ whole genome shotgun (WGS) entry which is preliminary data.</text>
</comment>
<accession>A0AAE1KB05</accession>
<sequence length="764" mass="85990">MGAKVEVKDSGNSEVTKLNKMSLNNFVVKRRGLAQQAKIQIIKRLMSKVRLLRKKKMTEENETGKITREAISWMKEVTFIKDLDEDEIMKFALLRKKSFEDVINNPEAKMEEKALCRLADHEGLNSAIMDLRNQHANWEKEIPFLIKGLGIRHREQKLKRLKKLGKLEAYLEQERKNLKILQEFTDIDINPDVLQETQDISGETRKQNGSNNSTTKKKTKKNNKVLGVTDANTNGSHEDNNREEKEASTHLDGTLNDEDENDTCSSDSDMDKESTMNIFDEGTIGVPANANSKNEQKQSRPSPEDNEEGSESIGKVITKKSKNKKVKPKAKARGRVGVEQPDHGKITGKTIASVEIKVKRKVSDEEEDFFIKTTKVMKRRIDNKVLGVTDANTNGSHEDNNRKEKEASTHLDGTLNDEDENDTCSSDSDMDKESTMNIFDEGTNGVPANANSKNEQKQSRPSPEDNEEGSESISKVITKKSKNKKVKPKAKALGRVGVEQPDHGKITGKTIASGETKVKREVSDEEEEDFFIKTTKGQKRKIDDSGEKKKEVKKGGSGFFVGFEDGGNDKEEEEGEEDDIHVDSSKYFRANMFRDSNSQENGGLGRGRGRGEMWRGRGRRDGWQGQGGNWQQQNSRGGRNQWGGMERRKPWAGGDRQGPSRARGGRGFGRGRFADRFQSGNNSANLISVPERTMGSSETSEKVEKRSESLLRPAYLINGNQHQHKTAIKKPPESFTHPSWIAKKRQRQPILSEQGFQGKHKVFD</sequence>
<dbReference type="PANTHER" id="PTHR23325:SF1">
    <property type="entry name" value="SERUM RESPONSE FACTOR-BINDING PROTEIN 1"/>
    <property type="match status" value="1"/>
</dbReference>
<feature type="compositionally biased region" description="Acidic residues" evidence="1">
    <location>
        <begin position="570"/>
        <end position="580"/>
    </location>
</feature>
<gene>
    <name evidence="2" type="ORF">Pcinc_027322</name>
</gene>
<name>A0AAE1KB05_PETCI</name>
<feature type="compositionally biased region" description="Basic residues" evidence="1">
    <location>
        <begin position="477"/>
        <end position="492"/>
    </location>
</feature>
<dbReference type="PANTHER" id="PTHR23325">
    <property type="entry name" value="SERUM RESPONSE FACTOR-BINDING"/>
    <property type="match status" value="1"/>
</dbReference>
<feature type="region of interest" description="Disordered" evidence="1">
    <location>
        <begin position="198"/>
        <end position="349"/>
    </location>
</feature>
<dbReference type="Proteomes" id="UP001286313">
    <property type="component" value="Unassembled WGS sequence"/>
</dbReference>
<organism evidence="2 3">
    <name type="scientific">Petrolisthes cinctipes</name>
    <name type="common">Flat porcelain crab</name>
    <dbReference type="NCBI Taxonomy" id="88211"/>
    <lineage>
        <taxon>Eukaryota</taxon>
        <taxon>Metazoa</taxon>
        <taxon>Ecdysozoa</taxon>
        <taxon>Arthropoda</taxon>
        <taxon>Crustacea</taxon>
        <taxon>Multicrustacea</taxon>
        <taxon>Malacostraca</taxon>
        <taxon>Eumalacostraca</taxon>
        <taxon>Eucarida</taxon>
        <taxon>Decapoda</taxon>
        <taxon>Pleocyemata</taxon>
        <taxon>Anomura</taxon>
        <taxon>Galatheoidea</taxon>
        <taxon>Porcellanidae</taxon>
        <taxon>Petrolisthes</taxon>
    </lineage>
</organism>
<protein>
    <recommendedName>
        <fullName evidence="4">Serum response factor-binding protein 1</fullName>
    </recommendedName>
</protein>
<evidence type="ECO:0000256" key="1">
    <source>
        <dbReference type="SAM" id="MobiDB-lite"/>
    </source>
</evidence>
<dbReference type="EMBL" id="JAWQEG010003258">
    <property type="protein sequence ID" value="KAK3867205.1"/>
    <property type="molecule type" value="Genomic_DNA"/>
</dbReference>
<feature type="compositionally biased region" description="Basic residues" evidence="1">
    <location>
        <begin position="317"/>
        <end position="334"/>
    </location>
</feature>
<dbReference type="GO" id="GO:0030686">
    <property type="term" value="C:90S preribosome"/>
    <property type="evidence" value="ECO:0007669"/>
    <property type="project" value="TreeGrafter"/>
</dbReference>
<feature type="compositionally biased region" description="Basic and acidic residues" evidence="1">
    <location>
        <begin position="236"/>
        <end position="249"/>
    </location>
</feature>
<keyword evidence="3" id="KW-1185">Reference proteome</keyword>
<feature type="compositionally biased region" description="Basic and acidic residues" evidence="1">
    <location>
        <begin position="396"/>
        <end position="409"/>
    </location>
</feature>
<feature type="compositionally biased region" description="Basic and acidic residues" evidence="1">
    <location>
        <begin position="609"/>
        <end position="622"/>
    </location>
</feature>
<proteinExistence type="predicted"/>
<dbReference type="AlphaFoldDB" id="A0AAE1KB05"/>
<evidence type="ECO:0000313" key="2">
    <source>
        <dbReference type="EMBL" id="KAK3867205.1"/>
    </source>
</evidence>